<dbReference type="SMART" id="SM00388">
    <property type="entry name" value="HisKA"/>
    <property type="match status" value="1"/>
</dbReference>
<evidence type="ECO:0000313" key="15">
    <source>
        <dbReference type="Proteomes" id="UP000439780"/>
    </source>
</evidence>
<evidence type="ECO:0000256" key="2">
    <source>
        <dbReference type="ARBA" id="ARBA00004370"/>
    </source>
</evidence>
<dbReference type="Gene3D" id="3.30.565.10">
    <property type="entry name" value="Histidine kinase-like ATPase, C-terminal domain"/>
    <property type="match status" value="1"/>
</dbReference>
<evidence type="ECO:0000256" key="11">
    <source>
        <dbReference type="SAM" id="Phobius"/>
    </source>
</evidence>
<dbReference type="InterPro" id="IPR036097">
    <property type="entry name" value="HisK_dim/P_sf"/>
</dbReference>
<dbReference type="EMBL" id="WTYA01000001">
    <property type="protein sequence ID" value="MXP27333.1"/>
    <property type="molecule type" value="Genomic_DNA"/>
</dbReference>
<evidence type="ECO:0000256" key="6">
    <source>
        <dbReference type="ARBA" id="ARBA00022692"/>
    </source>
</evidence>
<dbReference type="Pfam" id="PF00672">
    <property type="entry name" value="HAMP"/>
    <property type="match status" value="1"/>
</dbReference>
<proteinExistence type="predicted"/>
<dbReference type="PANTHER" id="PTHR45436:SF8">
    <property type="entry name" value="HISTIDINE KINASE"/>
    <property type="match status" value="1"/>
</dbReference>
<dbReference type="InterPro" id="IPR050428">
    <property type="entry name" value="TCS_sensor_his_kinase"/>
</dbReference>
<dbReference type="PROSITE" id="PS50885">
    <property type="entry name" value="HAMP"/>
    <property type="match status" value="1"/>
</dbReference>
<accession>A0A845ADM8</accession>
<dbReference type="Proteomes" id="UP000439780">
    <property type="component" value="Unassembled WGS sequence"/>
</dbReference>
<evidence type="ECO:0000256" key="9">
    <source>
        <dbReference type="ARBA" id="ARBA00023012"/>
    </source>
</evidence>
<dbReference type="InterPro" id="IPR003661">
    <property type="entry name" value="HisK_dim/P_dom"/>
</dbReference>
<keyword evidence="9" id="KW-0902">Two-component regulatory system</keyword>
<evidence type="ECO:0000256" key="1">
    <source>
        <dbReference type="ARBA" id="ARBA00000085"/>
    </source>
</evidence>
<name>A0A845ADM8_9SPHN</name>
<dbReference type="GO" id="GO:0000155">
    <property type="term" value="F:phosphorelay sensor kinase activity"/>
    <property type="evidence" value="ECO:0007669"/>
    <property type="project" value="InterPro"/>
</dbReference>
<dbReference type="SMART" id="SM00387">
    <property type="entry name" value="HATPase_c"/>
    <property type="match status" value="1"/>
</dbReference>
<keyword evidence="7" id="KW-0418">Kinase</keyword>
<dbReference type="CDD" id="cd00082">
    <property type="entry name" value="HisKA"/>
    <property type="match status" value="1"/>
</dbReference>
<dbReference type="RefSeq" id="WP_160751635.1">
    <property type="nucleotide sequence ID" value="NZ_WTYA01000001.1"/>
</dbReference>
<comment type="subcellular location">
    <subcellularLocation>
        <location evidence="2">Membrane</location>
    </subcellularLocation>
</comment>
<dbReference type="CDD" id="cd06225">
    <property type="entry name" value="HAMP"/>
    <property type="match status" value="1"/>
</dbReference>
<dbReference type="EC" id="2.7.13.3" evidence="3"/>
<keyword evidence="6 11" id="KW-0812">Transmembrane</keyword>
<keyword evidence="5" id="KW-0808">Transferase</keyword>
<gene>
    <name evidence="14" type="ORF">GRI58_00665</name>
</gene>
<dbReference type="SUPFAM" id="SSF158472">
    <property type="entry name" value="HAMP domain-like"/>
    <property type="match status" value="1"/>
</dbReference>
<dbReference type="CDD" id="cd00075">
    <property type="entry name" value="HATPase"/>
    <property type="match status" value="1"/>
</dbReference>
<feature type="transmembrane region" description="Helical" evidence="11">
    <location>
        <begin position="158"/>
        <end position="180"/>
    </location>
</feature>
<dbReference type="PANTHER" id="PTHR45436">
    <property type="entry name" value="SENSOR HISTIDINE KINASE YKOH"/>
    <property type="match status" value="1"/>
</dbReference>
<dbReference type="SUPFAM" id="SSF47384">
    <property type="entry name" value="Homodimeric domain of signal transducing histidine kinase"/>
    <property type="match status" value="1"/>
</dbReference>
<evidence type="ECO:0000256" key="10">
    <source>
        <dbReference type="ARBA" id="ARBA00023136"/>
    </source>
</evidence>
<dbReference type="InterPro" id="IPR036890">
    <property type="entry name" value="HATPase_C_sf"/>
</dbReference>
<dbReference type="GO" id="GO:0005886">
    <property type="term" value="C:plasma membrane"/>
    <property type="evidence" value="ECO:0007669"/>
    <property type="project" value="TreeGrafter"/>
</dbReference>
<dbReference type="InterPro" id="IPR003660">
    <property type="entry name" value="HAMP_dom"/>
</dbReference>
<keyword evidence="10 11" id="KW-0472">Membrane</keyword>
<evidence type="ECO:0000256" key="5">
    <source>
        <dbReference type="ARBA" id="ARBA00022679"/>
    </source>
</evidence>
<reference evidence="14 15" key="1">
    <citation type="submission" date="2019-12" db="EMBL/GenBank/DDBJ databases">
        <title>Genomic-based taxomic classification of the family Erythrobacteraceae.</title>
        <authorList>
            <person name="Xu L."/>
        </authorList>
    </citation>
    <scope>NUCLEOTIDE SEQUENCE [LARGE SCALE GENOMIC DNA]</scope>
    <source>
        <strain evidence="14 15">KEMB 9005-328</strain>
    </source>
</reference>
<dbReference type="SMART" id="SM00304">
    <property type="entry name" value="HAMP"/>
    <property type="match status" value="1"/>
</dbReference>
<dbReference type="OrthoDB" id="9815202at2"/>
<feature type="domain" description="HAMP" evidence="13">
    <location>
        <begin position="178"/>
        <end position="231"/>
    </location>
</feature>
<dbReference type="PROSITE" id="PS50109">
    <property type="entry name" value="HIS_KIN"/>
    <property type="match status" value="1"/>
</dbReference>
<evidence type="ECO:0000259" key="13">
    <source>
        <dbReference type="PROSITE" id="PS50885"/>
    </source>
</evidence>
<dbReference type="SUPFAM" id="SSF55874">
    <property type="entry name" value="ATPase domain of HSP90 chaperone/DNA topoisomerase II/histidine kinase"/>
    <property type="match status" value="1"/>
</dbReference>
<sequence length="456" mass="48800">MPRFNLSSSTKLAALLFAAVFLPTLVMLGFMNVASARALAVQQVELVNELRNDLVAQYQSAGPQGLTEAVQDRLALDPHGNEVIAYADPTGHVLVGNLTNWPSIPAGTMTIAEMRRADDPTRKPALLSVTILPDGSRLVTGHVTGATAQLDSANRAGLLLAALIAGPLSLALAFILVRIIERRAERIARVTEAFGNGDFTRRLPVGSSGDTFDRLARTLNAMLDRIETLVGELRLVTDSLAHDLRSPVTRLQAAVEQAASKARDPDAIDALQRAGLEANALQGMLSTALQISRAEAGIGRDRFVPVALDELLGELEEIYGPVAEDAGFRLHVEADGNQRMMIHRELMAQALSNLVDNALNYAHGGQEIRLAAHREADQLVISVRDDGPGIPENRRAEALRRFGRLDPSRHEAGSGLGLALAEAAARLHGGRIELGDAEPGLIVRIILPKSLLKSAA</sequence>
<dbReference type="InterPro" id="IPR005467">
    <property type="entry name" value="His_kinase_dom"/>
</dbReference>
<evidence type="ECO:0000313" key="14">
    <source>
        <dbReference type="EMBL" id="MXP27333.1"/>
    </source>
</evidence>
<organism evidence="14 15">
    <name type="scientific">Qipengyuania algicida</name>
    <dbReference type="NCBI Taxonomy" id="1836209"/>
    <lineage>
        <taxon>Bacteria</taxon>
        <taxon>Pseudomonadati</taxon>
        <taxon>Pseudomonadota</taxon>
        <taxon>Alphaproteobacteria</taxon>
        <taxon>Sphingomonadales</taxon>
        <taxon>Erythrobacteraceae</taxon>
        <taxon>Qipengyuania</taxon>
    </lineage>
</organism>
<keyword evidence="4" id="KW-0597">Phosphoprotein</keyword>
<dbReference type="Pfam" id="PF02518">
    <property type="entry name" value="HATPase_c"/>
    <property type="match status" value="1"/>
</dbReference>
<dbReference type="InterPro" id="IPR003594">
    <property type="entry name" value="HATPase_dom"/>
</dbReference>
<evidence type="ECO:0000256" key="8">
    <source>
        <dbReference type="ARBA" id="ARBA00022989"/>
    </source>
</evidence>
<dbReference type="PRINTS" id="PR00344">
    <property type="entry name" value="BCTRLSENSOR"/>
</dbReference>
<dbReference type="Gene3D" id="1.10.287.130">
    <property type="match status" value="1"/>
</dbReference>
<evidence type="ECO:0000256" key="4">
    <source>
        <dbReference type="ARBA" id="ARBA00022553"/>
    </source>
</evidence>
<comment type="catalytic activity">
    <reaction evidence="1">
        <text>ATP + protein L-histidine = ADP + protein N-phospho-L-histidine.</text>
        <dbReference type="EC" id="2.7.13.3"/>
    </reaction>
</comment>
<dbReference type="InterPro" id="IPR004358">
    <property type="entry name" value="Sig_transdc_His_kin-like_C"/>
</dbReference>
<feature type="domain" description="Histidine kinase" evidence="12">
    <location>
        <begin position="239"/>
        <end position="451"/>
    </location>
</feature>
<evidence type="ECO:0000259" key="12">
    <source>
        <dbReference type="PROSITE" id="PS50109"/>
    </source>
</evidence>
<dbReference type="AlphaFoldDB" id="A0A845ADM8"/>
<evidence type="ECO:0000256" key="3">
    <source>
        <dbReference type="ARBA" id="ARBA00012438"/>
    </source>
</evidence>
<evidence type="ECO:0000256" key="7">
    <source>
        <dbReference type="ARBA" id="ARBA00022777"/>
    </source>
</evidence>
<keyword evidence="15" id="KW-1185">Reference proteome</keyword>
<comment type="caution">
    <text evidence="14">The sequence shown here is derived from an EMBL/GenBank/DDBJ whole genome shotgun (WGS) entry which is preliminary data.</text>
</comment>
<keyword evidence="8 11" id="KW-1133">Transmembrane helix</keyword>
<protein>
    <recommendedName>
        <fullName evidence="3">histidine kinase</fullName>
        <ecNumber evidence="3">2.7.13.3</ecNumber>
    </recommendedName>
</protein>